<evidence type="ECO:0000256" key="6">
    <source>
        <dbReference type="ARBA" id="ARBA00022777"/>
    </source>
</evidence>
<comment type="similarity">
    <text evidence="1 9">Belongs to the guanylate kinase family.</text>
</comment>
<dbReference type="GO" id="GO:0004385">
    <property type="term" value="F:GMP kinase activity"/>
    <property type="evidence" value="ECO:0007669"/>
    <property type="project" value="UniProtKB-EC"/>
</dbReference>
<accession>A0ABU1DAN1</accession>
<dbReference type="NCBIfam" id="TIGR03263">
    <property type="entry name" value="guanyl_kin"/>
    <property type="match status" value="1"/>
</dbReference>
<dbReference type="RefSeq" id="WP_309388238.1">
    <property type="nucleotide sequence ID" value="NZ_JADBEO010000001.1"/>
</dbReference>
<evidence type="ECO:0000256" key="1">
    <source>
        <dbReference type="ARBA" id="ARBA00005790"/>
    </source>
</evidence>
<gene>
    <name evidence="9 11" type="primary">gmk</name>
    <name evidence="11" type="ORF">IHQ68_00485</name>
</gene>
<dbReference type="EC" id="2.7.4.8" evidence="2 9"/>
<evidence type="ECO:0000256" key="4">
    <source>
        <dbReference type="ARBA" id="ARBA00022679"/>
    </source>
</evidence>
<comment type="caution">
    <text evidence="11">The sequence shown here is derived from an EMBL/GenBank/DDBJ whole genome shotgun (WGS) entry which is preliminary data.</text>
</comment>
<comment type="function">
    <text evidence="9">Essential for recycling GMP and indirectly, cGMP.</text>
</comment>
<feature type="binding site" evidence="9">
    <location>
        <begin position="6"/>
        <end position="13"/>
    </location>
    <ligand>
        <name>ATP</name>
        <dbReference type="ChEBI" id="CHEBI:30616"/>
    </ligand>
</feature>
<keyword evidence="5 9" id="KW-0547">Nucleotide-binding</keyword>
<dbReference type="InterPro" id="IPR027417">
    <property type="entry name" value="P-loop_NTPase"/>
</dbReference>
<organism evidence="11 12">
    <name type="scientific">Chelatococcus sambhunathii</name>
    <dbReference type="NCBI Taxonomy" id="363953"/>
    <lineage>
        <taxon>Bacteria</taxon>
        <taxon>Pseudomonadati</taxon>
        <taxon>Pseudomonadota</taxon>
        <taxon>Alphaproteobacteria</taxon>
        <taxon>Hyphomicrobiales</taxon>
        <taxon>Chelatococcaceae</taxon>
        <taxon>Chelatococcus</taxon>
    </lineage>
</organism>
<dbReference type="InterPro" id="IPR017665">
    <property type="entry name" value="Guanylate_kinase"/>
</dbReference>
<evidence type="ECO:0000256" key="9">
    <source>
        <dbReference type="HAMAP-Rule" id="MF_00328"/>
    </source>
</evidence>
<sequence>MLILSSPSGAGKSTLTRALLDTDPDIMLSISATTRQKRPSEADGVHYHFLRQREFDAMRDAGELLEWAEVHGNCYGSPREPVERSLREGRDVLFDIDWQGTLQVRQAMAADVATVFILPPSVGELRSRLERRAEDTPEVIDRRLKNAAVEIERGAGYDYVVINDDFGRCLDEVRAILKAERLKRFRQPGVTAFAETLVRELGQSLL</sequence>
<proteinExistence type="inferred from homology"/>
<dbReference type="Pfam" id="PF00625">
    <property type="entry name" value="Guanylate_kin"/>
    <property type="match status" value="1"/>
</dbReference>
<dbReference type="PROSITE" id="PS50052">
    <property type="entry name" value="GUANYLATE_KINASE_2"/>
    <property type="match status" value="1"/>
</dbReference>
<dbReference type="PROSITE" id="PS00856">
    <property type="entry name" value="GUANYLATE_KINASE_1"/>
    <property type="match status" value="1"/>
</dbReference>
<reference evidence="11" key="1">
    <citation type="submission" date="2020-10" db="EMBL/GenBank/DDBJ databases">
        <authorList>
            <person name="Abbas A."/>
            <person name="Razzaq R."/>
            <person name="Waqas M."/>
            <person name="Abbas N."/>
            <person name="Nielsen T.K."/>
            <person name="Hansen L.H."/>
            <person name="Hussain S."/>
            <person name="Shahid M."/>
        </authorList>
    </citation>
    <scope>NUCLEOTIDE SEQUENCE</scope>
    <source>
        <strain evidence="11">S14</strain>
    </source>
</reference>
<keyword evidence="12" id="KW-1185">Reference proteome</keyword>
<keyword evidence="9" id="KW-0963">Cytoplasm</keyword>
<dbReference type="InterPro" id="IPR008145">
    <property type="entry name" value="GK/Ca_channel_bsu"/>
</dbReference>
<evidence type="ECO:0000256" key="8">
    <source>
        <dbReference type="ARBA" id="ARBA00030128"/>
    </source>
</evidence>
<dbReference type="InterPro" id="IPR008144">
    <property type="entry name" value="Guanylate_kin-like_dom"/>
</dbReference>
<keyword evidence="7 9" id="KW-0067">ATP-binding</keyword>
<evidence type="ECO:0000313" key="11">
    <source>
        <dbReference type="EMBL" id="MDR4305104.1"/>
    </source>
</evidence>
<dbReference type="Gene3D" id="3.40.50.300">
    <property type="entry name" value="P-loop containing nucleotide triphosphate hydrolases"/>
    <property type="match status" value="1"/>
</dbReference>
<name>A0ABU1DAN1_9HYPH</name>
<evidence type="ECO:0000256" key="3">
    <source>
        <dbReference type="ARBA" id="ARBA00016296"/>
    </source>
</evidence>
<evidence type="ECO:0000259" key="10">
    <source>
        <dbReference type="PROSITE" id="PS50052"/>
    </source>
</evidence>
<evidence type="ECO:0000313" key="12">
    <source>
        <dbReference type="Proteomes" id="UP001181622"/>
    </source>
</evidence>
<dbReference type="CDD" id="cd00071">
    <property type="entry name" value="GMPK"/>
    <property type="match status" value="1"/>
</dbReference>
<comment type="subcellular location">
    <subcellularLocation>
        <location evidence="9">Cytoplasm</location>
    </subcellularLocation>
</comment>
<dbReference type="PANTHER" id="PTHR23117">
    <property type="entry name" value="GUANYLATE KINASE-RELATED"/>
    <property type="match status" value="1"/>
</dbReference>
<feature type="domain" description="Guanylate kinase-like" evidence="10">
    <location>
        <begin position="1"/>
        <end position="178"/>
    </location>
</feature>
<dbReference type="Gene3D" id="3.30.63.10">
    <property type="entry name" value="Guanylate Kinase phosphate binding domain"/>
    <property type="match status" value="1"/>
</dbReference>
<evidence type="ECO:0000256" key="5">
    <source>
        <dbReference type="ARBA" id="ARBA00022741"/>
    </source>
</evidence>
<keyword evidence="4 9" id="KW-0808">Transferase</keyword>
<dbReference type="SMART" id="SM00072">
    <property type="entry name" value="GuKc"/>
    <property type="match status" value="1"/>
</dbReference>
<dbReference type="InterPro" id="IPR020590">
    <property type="entry name" value="Guanylate_kinase_CS"/>
</dbReference>
<dbReference type="Proteomes" id="UP001181622">
    <property type="component" value="Unassembled WGS sequence"/>
</dbReference>
<keyword evidence="6 9" id="KW-0418">Kinase</keyword>
<dbReference type="SUPFAM" id="SSF52540">
    <property type="entry name" value="P-loop containing nucleoside triphosphate hydrolases"/>
    <property type="match status" value="1"/>
</dbReference>
<dbReference type="PANTHER" id="PTHR23117:SF13">
    <property type="entry name" value="GUANYLATE KINASE"/>
    <property type="match status" value="1"/>
</dbReference>
<protein>
    <recommendedName>
        <fullName evidence="3 9">Guanylate kinase</fullName>
        <ecNumber evidence="2 9">2.7.4.8</ecNumber>
    </recommendedName>
    <alternativeName>
        <fullName evidence="8 9">GMP kinase</fullName>
    </alternativeName>
</protein>
<evidence type="ECO:0000256" key="7">
    <source>
        <dbReference type="ARBA" id="ARBA00022840"/>
    </source>
</evidence>
<comment type="catalytic activity">
    <reaction evidence="9">
        <text>GMP + ATP = GDP + ADP</text>
        <dbReference type="Rhea" id="RHEA:20780"/>
        <dbReference type="ChEBI" id="CHEBI:30616"/>
        <dbReference type="ChEBI" id="CHEBI:58115"/>
        <dbReference type="ChEBI" id="CHEBI:58189"/>
        <dbReference type="ChEBI" id="CHEBI:456216"/>
        <dbReference type="EC" id="2.7.4.8"/>
    </reaction>
</comment>
<dbReference type="EMBL" id="JADBEO010000001">
    <property type="protein sequence ID" value="MDR4305104.1"/>
    <property type="molecule type" value="Genomic_DNA"/>
</dbReference>
<evidence type="ECO:0000256" key="2">
    <source>
        <dbReference type="ARBA" id="ARBA00012961"/>
    </source>
</evidence>
<dbReference type="HAMAP" id="MF_00328">
    <property type="entry name" value="Guanylate_kinase"/>
    <property type="match status" value="1"/>
</dbReference>